<keyword evidence="4" id="KW-0804">Transcription</keyword>
<protein>
    <submittedName>
        <fullName evidence="6">LysR family transcriptional regulator</fullName>
    </submittedName>
</protein>
<reference evidence="7" key="1">
    <citation type="journal article" date="2019" name="Int. J. Syst. Evol. Microbiol.">
        <title>The Global Catalogue of Microorganisms (GCM) 10K type strain sequencing project: providing services to taxonomists for standard genome sequencing and annotation.</title>
        <authorList>
            <consortium name="The Broad Institute Genomics Platform"/>
            <consortium name="The Broad Institute Genome Sequencing Center for Infectious Disease"/>
            <person name="Wu L."/>
            <person name="Ma J."/>
        </authorList>
    </citation>
    <scope>NUCLEOTIDE SEQUENCE [LARGE SCALE GENOMIC DNA]</scope>
    <source>
        <strain evidence="7">CCUG 54950</strain>
    </source>
</reference>
<dbReference type="EMBL" id="JBHUEH010000023">
    <property type="protein sequence ID" value="MFD1887268.1"/>
    <property type="molecule type" value="Genomic_DNA"/>
</dbReference>
<keyword evidence="7" id="KW-1185">Reference proteome</keyword>
<dbReference type="PROSITE" id="PS50931">
    <property type="entry name" value="HTH_LYSR"/>
    <property type="match status" value="1"/>
</dbReference>
<dbReference type="Gene3D" id="1.10.10.10">
    <property type="entry name" value="Winged helix-like DNA-binding domain superfamily/Winged helix DNA-binding domain"/>
    <property type="match status" value="1"/>
</dbReference>
<evidence type="ECO:0000313" key="6">
    <source>
        <dbReference type="EMBL" id="MFD1887268.1"/>
    </source>
</evidence>
<comment type="caution">
    <text evidence="6">The sequence shown here is derived from an EMBL/GenBank/DDBJ whole genome shotgun (WGS) entry which is preliminary data.</text>
</comment>
<dbReference type="Pfam" id="PF03466">
    <property type="entry name" value="LysR_substrate"/>
    <property type="match status" value="1"/>
</dbReference>
<dbReference type="Pfam" id="PF00126">
    <property type="entry name" value="HTH_1"/>
    <property type="match status" value="1"/>
</dbReference>
<evidence type="ECO:0000313" key="7">
    <source>
        <dbReference type="Proteomes" id="UP001597233"/>
    </source>
</evidence>
<comment type="similarity">
    <text evidence="1">Belongs to the LysR transcriptional regulatory family.</text>
</comment>
<accession>A0ABW4RP64</accession>
<feature type="domain" description="HTH lysR-type" evidence="5">
    <location>
        <begin position="1"/>
        <end position="58"/>
    </location>
</feature>
<name>A0ABW4RP64_9BACL</name>
<dbReference type="InterPro" id="IPR000847">
    <property type="entry name" value="LysR_HTH_N"/>
</dbReference>
<sequence>MELLQLQYFVKLARLEHMTEAAESLYVTQSSLSKTIQRLEQSIGVPLFDRVGKKLKLNVYGHAFLPRAEKALFELEQGRQQLLDWSQSRLPSIRLAVTNASTLPQILRTFREQEPHIQFHVQMCATDELENLLHKGEVDFGLTSLPIHDEQLVYEIVCNDPILIAIPTSHPLAKVAMESLPLIQLAHERLVGVKKGYHTRDLVDQACQTAGFVPEYIFEGNEPARLGAFIEAGIGIGFIPATGMPVSDSICLLPSQPPLFRQIALVWRQEKYISAAAQKFQRVVQEHFEELAKKYND</sequence>
<dbReference type="InterPro" id="IPR050950">
    <property type="entry name" value="HTH-type_LysR_regulators"/>
</dbReference>
<keyword evidence="2" id="KW-0805">Transcription regulation</keyword>
<dbReference type="InterPro" id="IPR005119">
    <property type="entry name" value="LysR_subst-bd"/>
</dbReference>
<dbReference type="Proteomes" id="UP001597233">
    <property type="component" value="Unassembled WGS sequence"/>
</dbReference>
<evidence type="ECO:0000256" key="4">
    <source>
        <dbReference type="ARBA" id="ARBA00023163"/>
    </source>
</evidence>
<dbReference type="PANTHER" id="PTHR30419:SF28">
    <property type="entry name" value="HTH-TYPE TRANSCRIPTIONAL REGULATOR BSDA"/>
    <property type="match status" value="1"/>
</dbReference>
<dbReference type="PANTHER" id="PTHR30419">
    <property type="entry name" value="HTH-TYPE TRANSCRIPTIONAL REGULATOR YBHD"/>
    <property type="match status" value="1"/>
</dbReference>
<evidence type="ECO:0000256" key="1">
    <source>
        <dbReference type="ARBA" id="ARBA00009437"/>
    </source>
</evidence>
<organism evidence="6 7">
    <name type="scientific">Paenibacillus wenxiniae</name>
    <dbReference type="NCBI Taxonomy" id="1636843"/>
    <lineage>
        <taxon>Bacteria</taxon>
        <taxon>Bacillati</taxon>
        <taxon>Bacillota</taxon>
        <taxon>Bacilli</taxon>
        <taxon>Bacillales</taxon>
        <taxon>Paenibacillaceae</taxon>
        <taxon>Paenibacillus</taxon>
    </lineage>
</organism>
<dbReference type="SUPFAM" id="SSF46785">
    <property type="entry name" value="Winged helix' DNA-binding domain"/>
    <property type="match status" value="1"/>
</dbReference>
<dbReference type="RefSeq" id="WP_347325239.1">
    <property type="nucleotide sequence ID" value="NZ_JBCGUH010000005.1"/>
</dbReference>
<dbReference type="SUPFAM" id="SSF53850">
    <property type="entry name" value="Periplasmic binding protein-like II"/>
    <property type="match status" value="1"/>
</dbReference>
<dbReference type="InterPro" id="IPR036388">
    <property type="entry name" value="WH-like_DNA-bd_sf"/>
</dbReference>
<keyword evidence="3" id="KW-0238">DNA-binding</keyword>
<dbReference type="PRINTS" id="PR00039">
    <property type="entry name" value="HTHLYSR"/>
</dbReference>
<gene>
    <name evidence="6" type="ORF">ACFSC9_17375</name>
</gene>
<dbReference type="InterPro" id="IPR036390">
    <property type="entry name" value="WH_DNA-bd_sf"/>
</dbReference>
<evidence type="ECO:0000259" key="5">
    <source>
        <dbReference type="PROSITE" id="PS50931"/>
    </source>
</evidence>
<evidence type="ECO:0000256" key="3">
    <source>
        <dbReference type="ARBA" id="ARBA00023125"/>
    </source>
</evidence>
<evidence type="ECO:0000256" key="2">
    <source>
        <dbReference type="ARBA" id="ARBA00023015"/>
    </source>
</evidence>
<dbReference type="CDD" id="cd05466">
    <property type="entry name" value="PBP2_LTTR_substrate"/>
    <property type="match status" value="1"/>
</dbReference>
<dbReference type="Gene3D" id="3.40.190.290">
    <property type="match status" value="1"/>
</dbReference>
<proteinExistence type="inferred from homology"/>